<accession>A0A5S5DNC0</accession>
<keyword evidence="6" id="KW-1185">Reference proteome</keyword>
<keyword evidence="3" id="KW-0804">Transcription</keyword>
<dbReference type="InterPro" id="IPR018060">
    <property type="entry name" value="HTH_AraC"/>
</dbReference>
<name>A0A5S5DNC0_9FLAO</name>
<evidence type="ECO:0000256" key="3">
    <source>
        <dbReference type="ARBA" id="ARBA00023163"/>
    </source>
</evidence>
<dbReference type="PANTHER" id="PTHR46796">
    <property type="entry name" value="HTH-TYPE TRANSCRIPTIONAL ACTIVATOR RHAS-RELATED"/>
    <property type="match status" value="1"/>
</dbReference>
<organism evidence="5 6">
    <name type="scientific">Tenacibaculum adriaticum</name>
    <dbReference type="NCBI Taxonomy" id="413713"/>
    <lineage>
        <taxon>Bacteria</taxon>
        <taxon>Pseudomonadati</taxon>
        <taxon>Bacteroidota</taxon>
        <taxon>Flavobacteriia</taxon>
        <taxon>Flavobacteriales</taxon>
        <taxon>Flavobacteriaceae</taxon>
        <taxon>Tenacibaculum</taxon>
    </lineage>
</organism>
<feature type="domain" description="HTH araC/xylS-type" evidence="4">
    <location>
        <begin position="161"/>
        <end position="257"/>
    </location>
</feature>
<evidence type="ECO:0000259" key="4">
    <source>
        <dbReference type="PROSITE" id="PS01124"/>
    </source>
</evidence>
<protein>
    <submittedName>
        <fullName evidence="5">AraC-like DNA-binding protein</fullName>
    </submittedName>
</protein>
<gene>
    <name evidence="5" type="ORF">C7447_104129</name>
</gene>
<dbReference type="InterPro" id="IPR050204">
    <property type="entry name" value="AraC_XylS_family_regulators"/>
</dbReference>
<dbReference type="InterPro" id="IPR009057">
    <property type="entry name" value="Homeodomain-like_sf"/>
</dbReference>
<evidence type="ECO:0000313" key="6">
    <source>
        <dbReference type="Proteomes" id="UP000323136"/>
    </source>
</evidence>
<dbReference type="SMART" id="SM00342">
    <property type="entry name" value="HTH_ARAC"/>
    <property type="match status" value="1"/>
</dbReference>
<reference evidence="5 6" key="1">
    <citation type="submission" date="2019-07" db="EMBL/GenBank/DDBJ databases">
        <title>Genomic Encyclopedia of Type Strains, Phase IV (KMG-IV): sequencing the most valuable type-strain genomes for metagenomic binning, comparative biology and taxonomic classification.</title>
        <authorList>
            <person name="Goeker M."/>
        </authorList>
    </citation>
    <scope>NUCLEOTIDE SEQUENCE [LARGE SCALE GENOMIC DNA]</scope>
    <source>
        <strain evidence="5 6">DSM 18961</strain>
    </source>
</reference>
<dbReference type="GO" id="GO:0043565">
    <property type="term" value="F:sequence-specific DNA binding"/>
    <property type="evidence" value="ECO:0007669"/>
    <property type="project" value="InterPro"/>
</dbReference>
<dbReference type="OrthoDB" id="4480133at2"/>
<dbReference type="SUPFAM" id="SSF46689">
    <property type="entry name" value="Homeodomain-like"/>
    <property type="match status" value="1"/>
</dbReference>
<evidence type="ECO:0000256" key="1">
    <source>
        <dbReference type="ARBA" id="ARBA00023015"/>
    </source>
</evidence>
<dbReference type="Gene3D" id="1.10.10.60">
    <property type="entry name" value="Homeodomain-like"/>
    <property type="match status" value="1"/>
</dbReference>
<dbReference type="Pfam" id="PF22200">
    <property type="entry name" value="ExsA_N"/>
    <property type="match status" value="1"/>
</dbReference>
<dbReference type="InterPro" id="IPR054015">
    <property type="entry name" value="ExsA-like_N"/>
</dbReference>
<dbReference type="Proteomes" id="UP000323136">
    <property type="component" value="Unassembled WGS sequence"/>
</dbReference>
<dbReference type="PROSITE" id="PS01124">
    <property type="entry name" value="HTH_ARAC_FAMILY_2"/>
    <property type="match status" value="1"/>
</dbReference>
<keyword evidence="2 5" id="KW-0238">DNA-binding</keyword>
<comment type="caution">
    <text evidence="5">The sequence shown here is derived from an EMBL/GenBank/DDBJ whole genome shotgun (WGS) entry which is preliminary data.</text>
</comment>
<dbReference type="GO" id="GO:0003700">
    <property type="term" value="F:DNA-binding transcription factor activity"/>
    <property type="evidence" value="ECO:0007669"/>
    <property type="project" value="InterPro"/>
</dbReference>
<proteinExistence type="predicted"/>
<dbReference type="PANTHER" id="PTHR46796:SF13">
    <property type="entry name" value="HTH-TYPE TRANSCRIPTIONAL ACTIVATOR RHAS"/>
    <property type="match status" value="1"/>
</dbReference>
<evidence type="ECO:0000256" key="2">
    <source>
        <dbReference type="ARBA" id="ARBA00023125"/>
    </source>
</evidence>
<evidence type="ECO:0000313" key="5">
    <source>
        <dbReference type="EMBL" id="TYP97443.1"/>
    </source>
</evidence>
<dbReference type="Pfam" id="PF12833">
    <property type="entry name" value="HTH_18"/>
    <property type="match status" value="1"/>
</dbReference>
<keyword evidence="1" id="KW-0805">Transcription regulation</keyword>
<dbReference type="EMBL" id="VNIA01000004">
    <property type="protein sequence ID" value="TYP97443.1"/>
    <property type="molecule type" value="Genomic_DNA"/>
</dbReference>
<sequence>MDIKSCYIGPEISPEQFIPEHLFLFLAKGILNGYDGSNYITMKSGDYCIVRKNHLARYNKQKENDEFEKVVVIFDEIFLKQFLEKHQLKKEKYKPKEAFIHLDKNEQIPSFISSLIPYYNGIGKIEKEIQDTKREELLLILLEMQPELYGVFFDFGKPEKINMEEFMNQNYKFNVGIERFAYLTGRSLSAFKRDFKQIFNETPNRWLIQKRLQEAYFLINKKKQKPSEIYIDLGFEDLSHFSFAFKKQFGMSPKNLL</sequence>
<dbReference type="AlphaFoldDB" id="A0A5S5DNC0"/>